<reference evidence="1 2" key="1">
    <citation type="journal article" date="2016" name="Nat. Commun.">
        <title>Thousands of microbial genomes shed light on interconnected biogeochemical processes in an aquifer system.</title>
        <authorList>
            <person name="Anantharaman K."/>
            <person name="Brown C.T."/>
            <person name="Hug L.A."/>
            <person name="Sharon I."/>
            <person name="Castelle C.J."/>
            <person name="Probst A.J."/>
            <person name="Thomas B.C."/>
            <person name="Singh A."/>
            <person name="Wilkins M.J."/>
            <person name="Karaoz U."/>
            <person name="Brodie E.L."/>
            <person name="Williams K.H."/>
            <person name="Hubbard S.S."/>
            <person name="Banfield J.F."/>
        </authorList>
    </citation>
    <scope>NUCLEOTIDE SEQUENCE [LARGE SCALE GENOMIC DNA]</scope>
</reference>
<dbReference type="InterPro" id="IPR018163">
    <property type="entry name" value="Thr/Ala-tRNA-synth_IIc_edit"/>
</dbReference>
<comment type="caution">
    <text evidence="1">The sequence shown here is derived from an EMBL/GenBank/DDBJ whole genome shotgun (WGS) entry which is preliminary data.</text>
</comment>
<dbReference type="EMBL" id="MHNB01000019">
    <property type="protein sequence ID" value="OGZ36877.1"/>
    <property type="molecule type" value="Genomic_DNA"/>
</dbReference>
<evidence type="ECO:0000313" key="2">
    <source>
        <dbReference type="Proteomes" id="UP000177061"/>
    </source>
</evidence>
<dbReference type="AlphaFoldDB" id="A0A1G2FGD5"/>
<dbReference type="Gene3D" id="3.30.980.10">
    <property type="entry name" value="Threonyl-trna Synthetase, Chain A, domain 2"/>
    <property type="match status" value="1"/>
</dbReference>
<gene>
    <name evidence="1" type="ORF">A3J64_03505</name>
</gene>
<name>A0A1G2FGD5_9BACT</name>
<proteinExistence type="predicted"/>
<dbReference type="GO" id="GO:0000166">
    <property type="term" value="F:nucleotide binding"/>
    <property type="evidence" value="ECO:0007669"/>
    <property type="project" value="InterPro"/>
</dbReference>
<evidence type="ECO:0008006" key="3">
    <source>
        <dbReference type="Google" id="ProtNLM"/>
    </source>
</evidence>
<organism evidence="1 2">
    <name type="scientific">Candidatus Portnoybacteria bacterium RIFCSPHIGHO2_12_FULL_38_9</name>
    <dbReference type="NCBI Taxonomy" id="1801997"/>
    <lineage>
        <taxon>Bacteria</taxon>
        <taxon>Candidatus Portnoyibacteriota</taxon>
    </lineage>
</organism>
<dbReference type="STRING" id="1801997.A3J64_03505"/>
<sequence length="75" mass="8264">MFSSKPETLRHSLAHILAVAVRELYPGTKFGIGPAEIAKEISPIRELDNVFGSVILKSVNPTVFSAFESGRQFFL</sequence>
<dbReference type="Proteomes" id="UP000177061">
    <property type="component" value="Unassembled WGS sequence"/>
</dbReference>
<protein>
    <recommendedName>
        <fullName evidence="3">Threonine--tRNA ligase</fullName>
    </recommendedName>
</protein>
<evidence type="ECO:0000313" key="1">
    <source>
        <dbReference type="EMBL" id="OGZ36877.1"/>
    </source>
</evidence>
<accession>A0A1G2FGD5</accession>
<dbReference type="SUPFAM" id="SSF55186">
    <property type="entry name" value="ThrRS/AlaRS common domain"/>
    <property type="match status" value="1"/>
</dbReference>